<keyword evidence="1" id="KW-0472">Membrane</keyword>
<dbReference type="Proteomes" id="UP000006833">
    <property type="component" value="Plasmid pDSHI02"/>
</dbReference>
<feature type="transmembrane region" description="Helical" evidence="1">
    <location>
        <begin position="82"/>
        <end position="102"/>
    </location>
</feature>
<dbReference type="OrthoDB" id="7873321at2"/>
<sequence length="109" mass="11410">MTTNLFRIATPITLWAIHFIAIYALISAACSPRGLLGPDTMAAVAALVTGTIAVAILVLLILSGRGMRRVGPDGPELPLAQAAWWSALISFLAVLANVWPILRVSGCTG</sequence>
<reference evidence="3" key="1">
    <citation type="journal article" date="2010" name="ISME J.">
        <title>The complete genome sequence of the algal symbiont Dinoroseobacter shibae: a hitchhiker's guide to life in the sea.</title>
        <authorList>
            <person name="Wagner-Dobler I."/>
            <person name="Ballhausen B."/>
            <person name="Berger M."/>
            <person name="Brinkhoff T."/>
            <person name="Buchholz I."/>
            <person name="Bunk B."/>
            <person name="Cypionka H."/>
            <person name="Daniel R."/>
            <person name="Drepper T."/>
            <person name="Gerdts G."/>
            <person name="Hahnke S."/>
            <person name="Han C."/>
            <person name="Jahn D."/>
            <person name="Kalhoefer D."/>
            <person name="Kiss H."/>
            <person name="Klenk H.P."/>
            <person name="Kyrpides N."/>
            <person name="Liebl W."/>
            <person name="Liesegang H."/>
            <person name="Meincke L."/>
            <person name="Pati A."/>
            <person name="Petersen J."/>
            <person name="Piekarski T."/>
            <person name="Pommerenke C."/>
            <person name="Pradella S."/>
            <person name="Pukall R."/>
            <person name="Rabus R."/>
            <person name="Stackebrandt E."/>
            <person name="Thole S."/>
            <person name="Thompson L."/>
            <person name="Tielen P."/>
            <person name="Tomasch J."/>
            <person name="von Jan M."/>
            <person name="Wanphrut N."/>
            <person name="Wichels A."/>
            <person name="Zech H."/>
            <person name="Simon M."/>
        </authorList>
    </citation>
    <scope>NUCLEOTIDE SEQUENCE [LARGE SCALE GENOMIC DNA]</scope>
    <source>
        <strain evidence="3">DSM 16493 / NCIMB 14021 / DFL 12</strain>
        <plasmid evidence="3">Plasmid pDSHI02</plasmid>
    </source>
</reference>
<keyword evidence="3" id="KW-1185">Reference proteome</keyword>
<proteinExistence type="predicted"/>
<evidence type="ECO:0000313" key="3">
    <source>
        <dbReference type="Proteomes" id="UP000006833"/>
    </source>
</evidence>
<dbReference type="PROSITE" id="PS51257">
    <property type="entry name" value="PROKAR_LIPOPROTEIN"/>
    <property type="match status" value="1"/>
</dbReference>
<dbReference type="KEGG" id="dsh:Dshi_3890"/>
<dbReference type="AlphaFoldDB" id="A8LTQ1"/>
<gene>
    <name evidence="2" type="ordered locus">Dshi_3890</name>
</gene>
<dbReference type="EMBL" id="CP000832">
    <property type="protein sequence ID" value="ABV95618.1"/>
    <property type="molecule type" value="Genomic_DNA"/>
</dbReference>
<geneLocation type="plasmid" evidence="2 3">
    <name>pDSHI02</name>
</geneLocation>
<accession>A8LTQ1</accession>
<feature type="transmembrane region" description="Helical" evidence="1">
    <location>
        <begin position="12"/>
        <end position="30"/>
    </location>
</feature>
<evidence type="ECO:0000313" key="2">
    <source>
        <dbReference type="EMBL" id="ABV95618.1"/>
    </source>
</evidence>
<evidence type="ECO:0000256" key="1">
    <source>
        <dbReference type="SAM" id="Phobius"/>
    </source>
</evidence>
<keyword evidence="1" id="KW-1133">Transmembrane helix</keyword>
<dbReference type="HOGENOM" id="CLU_2234558_0_0_5"/>
<organism evidence="2 3">
    <name type="scientific">Dinoroseobacter shibae (strain DSM 16493 / NCIMB 14021 / DFL 12)</name>
    <dbReference type="NCBI Taxonomy" id="398580"/>
    <lineage>
        <taxon>Bacteria</taxon>
        <taxon>Pseudomonadati</taxon>
        <taxon>Pseudomonadota</taxon>
        <taxon>Alphaproteobacteria</taxon>
        <taxon>Rhodobacterales</taxon>
        <taxon>Roseobacteraceae</taxon>
        <taxon>Dinoroseobacter</taxon>
    </lineage>
</organism>
<name>A8LTQ1_DINSH</name>
<keyword evidence="2" id="KW-0614">Plasmid</keyword>
<protein>
    <submittedName>
        <fullName evidence="2">Uncharacterized protein</fullName>
    </submittedName>
</protein>
<keyword evidence="1" id="KW-0812">Transmembrane</keyword>
<dbReference type="RefSeq" id="WP_012187276.1">
    <property type="nucleotide sequence ID" value="NC_009956.1"/>
</dbReference>
<feature type="transmembrane region" description="Helical" evidence="1">
    <location>
        <begin position="42"/>
        <end position="62"/>
    </location>
</feature>